<sequence length="95" mass="10552">MIQNLKKHHEIIPQMWSSETADTRLSVGTPGINTLGTLDNCAKTSLRSTGFYYPQRCTPARATQEVTDADNGRFMEYPPPAGGLPPIIEDCKTWL</sequence>
<evidence type="ECO:0000313" key="1">
    <source>
        <dbReference type="EMBL" id="GBN88073.1"/>
    </source>
</evidence>
<gene>
    <name evidence="2" type="ORF">AVEN_170712_1</name>
    <name evidence="1" type="ORF">AVEN_184595_1</name>
    <name evidence="4" type="ORF">AVEN_250273_1</name>
    <name evidence="3" type="ORF">AVEN_4751_1</name>
</gene>
<name>A0A4Y2SKE7_ARAVE</name>
<keyword evidence="5" id="KW-1185">Reference proteome</keyword>
<reference evidence="2 5" key="1">
    <citation type="journal article" date="2019" name="Sci. Rep.">
        <title>Orb-weaving spider Araneus ventricosus genome elucidates the spidroin gene catalogue.</title>
        <authorList>
            <person name="Kono N."/>
            <person name="Nakamura H."/>
            <person name="Ohtoshi R."/>
            <person name="Moran D.A.P."/>
            <person name="Shinohara A."/>
            <person name="Yoshida Y."/>
            <person name="Fujiwara M."/>
            <person name="Mori M."/>
            <person name="Tomita M."/>
            <person name="Arakawa K."/>
        </authorList>
    </citation>
    <scope>NUCLEOTIDE SEQUENCE [LARGE SCALE GENOMIC DNA]</scope>
</reference>
<protein>
    <submittedName>
        <fullName evidence="2">Uncharacterized protein</fullName>
    </submittedName>
</protein>
<organism evidence="2 5">
    <name type="scientific">Araneus ventricosus</name>
    <name type="common">Orbweaver spider</name>
    <name type="synonym">Epeira ventricosa</name>
    <dbReference type="NCBI Taxonomy" id="182803"/>
    <lineage>
        <taxon>Eukaryota</taxon>
        <taxon>Metazoa</taxon>
        <taxon>Ecdysozoa</taxon>
        <taxon>Arthropoda</taxon>
        <taxon>Chelicerata</taxon>
        <taxon>Arachnida</taxon>
        <taxon>Araneae</taxon>
        <taxon>Araneomorphae</taxon>
        <taxon>Entelegynae</taxon>
        <taxon>Araneoidea</taxon>
        <taxon>Araneidae</taxon>
        <taxon>Araneus</taxon>
    </lineage>
</organism>
<evidence type="ECO:0000313" key="2">
    <source>
        <dbReference type="EMBL" id="GBN88086.1"/>
    </source>
</evidence>
<comment type="caution">
    <text evidence="2">The sequence shown here is derived from an EMBL/GenBank/DDBJ whole genome shotgun (WGS) entry which is preliminary data.</text>
</comment>
<evidence type="ECO:0000313" key="3">
    <source>
        <dbReference type="EMBL" id="GBN88100.1"/>
    </source>
</evidence>
<dbReference type="AlphaFoldDB" id="A0A4Y2SKE7"/>
<dbReference type="EMBL" id="BGPR01022118">
    <property type="protein sequence ID" value="GBN88100.1"/>
    <property type="molecule type" value="Genomic_DNA"/>
</dbReference>
<dbReference type="EMBL" id="BGPR01022123">
    <property type="protein sequence ID" value="GBN88119.1"/>
    <property type="molecule type" value="Genomic_DNA"/>
</dbReference>
<dbReference type="EMBL" id="BGPR01022116">
    <property type="protein sequence ID" value="GBN88086.1"/>
    <property type="molecule type" value="Genomic_DNA"/>
</dbReference>
<dbReference type="EMBL" id="BGPR01022111">
    <property type="protein sequence ID" value="GBN88073.1"/>
    <property type="molecule type" value="Genomic_DNA"/>
</dbReference>
<evidence type="ECO:0000313" key="4">
    <source>
        <dbReference type="EMBL" id="GBN88119.1"/>
    </source>
</evidence>
<accession>A0A4Y2SKE7</accession>
<dbReference type="Proteomes" id="UP000499080">
    <property type="component" value="Unassembled WGS sequence"/>
</dbReference>
<evidence type="ECO:0000313" key="5">
    <source>
        <dbReference type="Proteomes" id="UP000499080"/>
    </source>
</evidence>
<proteinExistence type="predicted"/>